<dbReference type="GO" id="GO:0003677">
    <property type="term" value="F:DNA binding"/>
    <property type="evidence" value="ECO:0007669"/>
    <property type="project" value="UniProtKB-KW"/>
</dbReference>
<dbReference type="Pfam" id="PF13411">
    <property type="entry name" value="MerR_1"/>
    <property type="match status" value="1"/>
</dbReference>
<evidence type="ECO:0000259" key="3">
    <source>
        <dbReference type="PROSITE" id="PS50937"/>
    </source>
</evidence>
<dbReference type="Gene3D" id="1.10.1660.10">
    <property type="match status" value="1"/>
</dbReference>
<evidence type="ECO:0000256" key="1">
    <source>
        <dbReference type="ARBA" id="ARBA00023125"/>
    </source>
</evidence>
<dbReference type="InterPro" id="IPR000551">
    <property type="entry name" value="MerR-type_HTH_dom"/>
</dbReference>
<dbReference type="InterPro" id="IPR009061">
    <property type="entry name" value="DNA-bd_dom_put_sf"/>
</dbReference>
<keyword evidence="5" id="KW-1185">Reference proteome</keyword>
<gene>
    <name evidence="4" type="ORF">OH818_20575</name>
</gene>
<name>A0ABY7BYH8_9HYPH</name>
<dbReference type="Proteomes" id="UP001164020">
    <property type="component" value="Chromosome"/>
</dbReference>
<dbReference type="PROSITE" id="PS50937">
    <property type="entry name" value="HTH_MERR_2"/>
    <property type="match status" value="1"/>
</dbReference>
<keyword evidence="2" id="KW-0175">Coiled coil</keyword>
<organism evidence="4 5">
    <name type="scientific">Jiella pelagia</name>
    <dbReference type="NCBI Taxonomy" id="2986949"/>
    <lineage>
        <taxon>Bacteria</taxon>
        <taxon>Pseudomonadati</taxon>
        <taxon>Pseudomonadota</taxon>
        <taxon>Alphaproteobacteria</taxon>
        <taxon>Hyphomicrobiales</taxon>
        <taxon>Aurantimonadaceae</taxon>
        <taxon>Jiella</taxon>
    </lineage>
</organism>
<sequence>MPFGRWTWVSGQKWNIPMANPSTAERPDVEFEVGIDFLLGLTGDPHADKETFRIGDLSQEFGVTLRTLRFYEDRGLLSPARRGTTRLYSRRDRARLRLILLAKMLGFSLTEAKQLIELYHQPNGKQKQLEVSLERFEEQRHILLEQKREIELSIEAMDKTIDFARGRLQQQAAE</sequence>
<dbReference type="PANTHER" id="PTHR30204">
    <property type="entry name" value="REDOX-CYCLING DRUG-SENSING TRANSCRIPTIONAL ACTIVATOR SOXR"/>
    <property type="match status" value="1"/>
</dbReference>
<accession>A0ABY7BYH8</accession>
<feature type="coiled-coil region" evidence="2">
    <location>
        <begin position="126"/>
        <end position="153"/>
    </location>
</feature>
<protein>
    <submittedName>
        <fullName evidence="4">MerR family DNA-binding transcriptional regulator</fullName>
    </submittedName>
</protein>
<dbReference type="PANTHER" id="PTHR30204:SF58">
    <property type="entry name" value="HTH-TYPE TRANSCRIPTIONAL REGULATOR YFMP"/>
    <property type="match status" value="1"/>
</dbReference>
<evidence type="ECO:0000313" key="5">
    <source>
        <dbReference type="Proteomes" id="UP001164020"/>
    </source>
</evidence>
<dbReference type="SMART" id="SM00422">
    <property type="entry name" value="HTH_MERR"/>
    <property type="match status" value="1"/>
</dbReference>
<feature type="domain" description="HTH merR-type" evidence="3">
    <location>
        <begin position="51"/>
        <end position="118"/>
    </location>
</feature>
<keyword evidence="1 4" id="KW-0238">DNA-binding</keyword>
<reference evidence="4" key="1">
    <citation type="submission" date="2022-12" db="EMBL/GenBank/DDBJ databases">
        <title>Jiella pelagia sp. nov., isolated from phosphonate enriched culture of Northwest Pacific surface seawater.</title>
        <authorList>
            <person name="Shin D.Y."/>
            <person name="Hwang C.Y."/>
        </authorList>
    </citation>
    <scope>NUCLEOTIDE SEQUENCE</scope>
    <source>
        <strain evidence="4">HL-NP1</strain>
    </source>
</reference>
<dbReference type="RefSeq" id="WP_268880306.1">
    <property type="nucleotide sequence ID" value="NZ_CP114029.1"/>
</dbReference>
<dbReference type="InterPro" id="IPR047057">
    <property type="entry name" value="MerR_fam"/>
</dbReference>
<dbReference type="SUPFAM" id="SSF46955">
    <property type="entry name" value="Putative DNA-binding domain"/>
    <property type="match status" value="1"/>
</dbReference>
<evidence type="ECO:0000313" key="4">
    <source>
        <dbReference type="EMBL" id="WAP67834.1"/>
    </source>
</evidence>
<dbReference type="EMBL" id="CP114029">
    <property type="protein sequence ID" value="WAP67834.1"/>
    <property type="molecule type" value="Genomic_DNA"/>
</dbReference>
<evidence type="ECO:0000256" key="2">
    <source>
        <dbReference type="SAM" id="Coils"/>
    </source>
</evidence>
<dbReference type="CDD" id="cd04776">
    <property type="entry name" value="HTH_GnyR"/>
    <property type="match status" value="1"/>
</dbReference>
<proteinExistence type="predicted"/>